<dbReference type="STRING" id="1912795.BK816_06120"/>
<proteinExistence type="predicted"/>
<keyword evidence="3" id="KW-1185">Reference proteome</keyword>
<feature type="transmembrane region" description="Helical" evidence="1">
    <location>
        <begin position="144"/>
        <end position="161"/>
    </location>
</feature>
<evidence type="ECO:0000256" key="1">
    <source>
        <dbReference type="SAM" id="Phobius"/>
    </source>
</evidence>
<dbReference type="Proteomes" id="UP000176288">
    <property type="component" value="Chromosome"/>
</dbReference>
<dbReference type="RefSeq" id="WP_071164385.1">
    <property type="nucleotide sequence ID" value="NZ_CP017812.1"/>
</dbReference>
<dbReference type="EMBL" id="CP017812">
    <property type="protein sequence ID" value="AOZ72920.1"/>
    <property type="molecule type" value="Genomic_DNA"/>
</dbReference>
<keyword evidence="1" id="KW-0812">Transmembrane</keyword>
<feature type="transmembrane region" description="Helical" evidence="1">
    <location>
        <begin position="12"/>
        <end position="31"/>
    </location>
</feature>
<gene>
    <name evidence="2" type="ORF">BK816_06120</name>
</gene>
<sequence length="175" mass="19722">MLEQLQQLPIGLTITALTIIVFFRAQLTYWLGRLAAAGALREHKSATLNKIKRWFDGPAPKKGADYLARWGLIIIPLCFLTVGLQTMVNAGAGIVRLKWRTYTIAMIPGCIAWGVLYGLGLLAIWISAWSFIGSKSWQLLTANWWTPVIVLVLLSSLFVWWRARRQARRLATIEA</sequence>
<protein>
    <recommendedName>
        <fullName evidence="4">Membrane protein DedA, SNARE-associated domain</fullName>
    </recommendedName>
</protein>
<feature type="transmembrane region" description="Helical" evidence="1">
    <location>
        <begin position="70"/>
        <end position="92"/>
    </location>
</feature>
<evidence type="ECO:0008006" key="4">
    <source>
        <dbReference type="Google" id="ProtNLM"/>
    </source>
</evidence>
<accession>A0A1D9ML87</accession>
<dbReference type="KEGG" id="avu:BK816_06120"/>
<dbReference type="AlphaFoldDB" id="A0A1D9ML87"/>
<keyword evidence="1" id="KW-1133">Transmembrane helix</keyword>
<keyword evidence="1" id="KW-0472">Membrane</keyword>
<evidence type="ECO:0000313" key="2">
    <source>
        <dbReference type="EMBL" id="AOZ72920.1"/>
    </source>
</evidence>
<organism evidence="2 3">
    <name type="scientific">Boudabousia tangfeifanii</name>
    <dbReference type="NCBI Taxonomy" id="1912795"/>
    <lineage>
        <taxon>Bacteria</taxon>
        <taxon>Bacillati</taxon>
        <taxon>Actinomycetota</taxon>
        <taxon>Actinomycetes</taxon>
        <taxon>Actinomycetales</taxon>
        <taxon>Actinomycetaceae</taxon>
        <taxon>Boudabousia</taxon>
    </lineage>
</organism>
<reference evidence="2 3" key="1">
    <citation type="submission" date="2016-10" db="EMBL/GenBank/DDBJ databases">
        <title>Actinomyces aegypiusis sp. nov., isolated from the Aegypius monachus in Qinghai Tibet Plateau China.</title>
        <authorList>
            <person name="Wang Y."/>
        </authorList>
    </citation>
    <scope>NUCLEOTIDE SEQUENCE [LARGE SCALE GENOMIC DNA]</scope>
    <source>
        <strain evidence="2 3">VUL4_3</strain>
    </source>
</reference>
<evidence type="ECO:0000313" key="3">
    <source>
        <dbReference type="Proteomes" id="UP000176288"/>
    </source>
</evidence>
<name>A0A1D9ML87_9ACTO</name>
<feature type="transmembrane region" description="Helical" evidence="1">
    <location>
        <begin position="104"/>
        <end position="132"/>
    </location>
</feature>